<accession>A0A9D4HTF8</accession>
<dbReference type="Gene3D" id="3.30.420.40">
    <property type="match status" value="1"/>
</dbReference>
<evidence type="ECO:0000313" key="1">
    <source>
        <dbReference type="EMBL" id="KAH3730704.1"/>
    </source>
</evidence>
<organism evidence="1 2">
    <name type="scientific">Dreissena polymorpha</name>
    <name type="common">Zebra mussel</name>
    <name type="synonym">Mytilus polymorpha</name>
    <dbReference type="NCBI Taxonomy" id="45954"/>
    <lineage>
        <taxon>Eukaryota</taxon>
        <taxon>Metazoa</taxon>
        <taxon>Spiralia</taxon>
        <taxon>Lophotrochozoa</taxon>
        <taxon>Mollusca</taxon>
        <taxon>Bivalvia</taxon>
        <taxon>Autobranchia</taxon>
        <taxon>Heteroconchia</taxon>
        <taxon>Euheterodonta</taxon>
        <taxon>Imparidentia</taxon>
        <taxon>Neoheterodontei</taxon>
        <taxon>Myida</taxon>
        <taxon>Dreissenoidea</taxon>
        <taxon>Dreissenidae</taxon>
        <taxon>Dreissena</taxon>
    </lineage>
</organism>
<dbReference type="InterPro" id="IPR043129">
    <property type="entry name" value="ATPase_NBD"/>
</dbReference>
<dbReference type="PANTHER" id="PTHR14187">
    <property type="entry name" value="ALPHA KINASE/ELONGATION FACTOR 2 KINASE"/>
    <property type="match status" value="1"/>
</dbReference>
<protein>
    <submittedName>
        <fullName evidence="1">Uncharacterized protein</fullName>
    </submittedName>
</protein>
<name>A0A9D4HTF8_DREPO</name>
<reference evidence="1" key="2">
    <citation type="submission" date="2020-11" db="EMBL/GenBank/DDBJ databases">
        <authorList>
            <person name="McCartney M.A."/>
            <person name="Auch B."/>
            <person name="Kono T."/>
            <person name="Mallez S."/>
            <person name="Becker A."/>
            <person name="Gohl D.M."/>
            <person name="Silverstein K.A.T."/>
            <person name="Koren S."/>
            <person name="Bechman K.B."/>
            <person name="Herman A."/>
            <person name="Abrahante J.E."/>
            <person name="Garbe J."/>
        </authorList>
    </citation>
    <scope>NUCLEOTIDE SEQUENCE</scope>
    <source>
        <strain evidence="1">Duluth1</strain>
        <tissue evidence="1">Whole animal</tissue>
    </source>
</reference>
<dbReference type="EMBL" id="JAIWYP010000012">
    <property type="protein sequence ID" value="KAH3730704.1"/>
    <property type="molecule type" value="Genomic_DNA"/>
</dbReference>
<proteinExistence type="predicted"/>
<dbReference type="Proteomes" id="UP000828390">
    <property type="component" value="Unassembled WGS sequence"/>
</dbReference>
<evidence type="ECO:0000313" key="2">
    <source>
        <dbReference type="Proteomes" id="UP000828390"/>
    </source>
</evidence>
<gene>
    <name evidence="1" type="ORF">DPMN_056696</name>
</gene>
<reference evidence="1" key="1">
    <citation type="journal article" date="2019" name="bioRxiv">
        <title>The Genome of the Zebra Mussel, Dreissena polymorpha: A Resource for Invasive Species Research.</title>
        <authorList>
            <person name="McCartney M.A."/>
            <person name="Auch B."/>
            <person name="Kono T."/>
            <person name="Mallez S."/>
            <person name="Zhang Y."/>
            <person name="Obille A."/>
            <person name="Becker A."/>
            <person name="Abrahante J.E."/>
            <person name="Garbe J."/>
            <person name="Badalamenti J.P."/>
            <person name="Herman A."/>
            <person name="Mangelson H."/>
            <person name="Liachko I."/>
            <person name="Sullivan S."/>
            <person name="Sone E.D."/>
            <person name="Koren S."/>
            <person name="Silverstein K.A.T."/>
            <person name="Beckman K.B."/>
            <person name="Gohl D.M."/>
        </authorList>
    </citation>
    <scope>NUCLEOTIDE SEQUENCE</scope>
    <source>
        <strain evidence="1">Duluth1</strain>
        <tissue evidence="1">Whole animal</tissue>
    </source>
</reference>
<dbReference type="PANTHER" id="PTHR14187:SF5">
    <property type="entry name" value="HEAT SHOCK 70 KDA PROTEIN 12A"/>
    <property type="match status" value="1"/>
</dbReference>
<dbReference type="SUPFAM" id="SSF53067">
    <property type="entry name" value="Actin-like ATPase domain"/>
    <property type="match status" value="1"/>
</dbReference>
<comment type="caution">
    <text evidence="1">The sequence shown here is derived from an EMBL/GenBank/DDBJ whole genome shotgun (WGS) entry which is preliminary data.</text>
</comment>
<keyword evidence="2" id="KW-1185">Reference proteome</keyword>
<sequence length="58" mass="6674">MKEDVEKTYANRVTTDLKQDNVRWVLTVPAIWNDSAKQFMRFAAEQVNIMVDPTSALS</sequence>
<dbReference type="AlphaFoldDB" id="A0A9D4HTF8"/>